<gene>
    <name evidence="1" type="ORF">CALMAC_LOCUS3242</name>
</gene>
<evidence type="ECO:0000313" key="1">
    <source>
        <dbReference type="EMBL" id="VEN38305.1"/>
    </source>
</evidence>
<keyword evidence="2" id="KW-1185">Reference proteome</keyword>
<dbReference type="AlphaFoldDB" id="A0A653BRX9"/>
<reference evidence="1 2" key="1">
    <citation type="submission" date="2019-01" db="EMBL/GenBank/DDBJ databases">
        <authorList>
            <person name="Sayadi A."/>
        </authorList>
    </citation>
    <scope>NUCLEOTIDE SEQUENCE [LARGE SCALE GENOMIC DNA]</scope>
</reference>
<organism evidence="1 2">
    <name type="scientific">Callosobruchus maculatus</name>
    <name type="common">Southern cowpea weevil</name>
    <name type="synonym">Pulse bruchid</name>
    <dbReference type="NCBI Taxonomy" id="64391"/>
    <lineage>
        <taxon>Eukaryota</taxon>
        <taxon>Metazoa</taxon>
        <taxon>Ecdysozoa</taxon>
        <taxon>Arthropoda</taxon>
        <taxon>Hexapoda</taxon>
        <taxon>Insecta</taxon>
        <taxon>Pterygota</taxon>
        <taxon>Neoptera</taxon>
        <taxon>Endopterygota</taxon>
        <taxon>Coleoptera</taxon>
        <taxon>Polyphaga</taxon>
        <taxon>Cucujiformia</taxon>
        <taxon>Chrysomeloidea</taxon>
        <taxon>Chrysomelidae</taxon>
        <taxon>Bruchinae</taxon>
        <taxon>Bruchini</taxon>
        <taxon>Callosobruchus</taxon>
    </lineage>
</organism>
<accession>A0A653BRX9</accession>
<dbReference type="Proteomes" id="UP000410492">
    <property type="component" value="Unassembled WGS sequence"/>
</dbReference>
<name>A0A653BRX9_CALMS</name>
<dbReference type="EMBL" id="CAACVG010004297">
    <property type="protein sequence ID" value="VEN38305.1"/>
    <property type="molecule type" value="Genomic_DNA"/>
</dbReference>
<proteinExistence type="predicted"/>
<protein>
    <submittedName>
        <fullName evidence="1">Uncharacterized protein</fullName>
    </submittedName>
</protein>
<sequence>MQIRREVFLALPNTSSQKAINVILKRSDEPAKNIKYRQLWSFKFV</sequence>
<evidence type="ECO:0000313" key="2">
    <source>
        <dbReference type="Proteomes" id="UP000410492"/>
    </source>
</evidence>